<evidence type="ECO:0000259" key="3">
    <source>
        <dbReference type="SMART" id="SM00822"/>
    </source>
</evidence>
<dbReference type="NCBIfam" id="NF005559">
    <property type="entry name" value="PRK07231.1"/>
    <property type="match status" value="1"/>
</dbReference>
<dbReference type="InterPro" id="IPR057326">
    <property type="entry name" value="KR_dom"/>
</dbReference>
<dbReference type="SUPFAM" id="SSF51735">
    <property type="entry name" value="NAD(P)-binding Rossmann-fold domains"/>
    <property type="match status" value="1"/>
</dbReference>
<dbReference type="GO" id="GO:0016491">
    <property type="term" value="F:oxidoreductase activity"/>
    <property type="evidence" value="ECO:0007669"/>
    <property type="project" value="UniProtKB-KW"/>
</dbReference>
<dbReference type="PRINTS" id="PR00081">
    <property type="entry name" value="GDHRDH"/>
</dbReference>
<dbReference type="PANTHER" id="PTHR42760:SF133">
    <property type="entry name" value="3-OXOACYL-[ACYL-CARRIER-PROTEIN] REDUCTASE"/>
    <property type="match status" value="1"/>
</dbReference>
<comment type="caution">
    <text evidence="4">The sequence shown here is derived from an EMBL/GenBank/DDBJ whole genome shotgun (WGS) entry which is preliminary data.</text>
</comment>
<evidence type="ECO:0000313" key="4">
    <source>
        <dbReference type="EMBL" id="MDH7638986.1"/>
    </source>
</evidence>
<gene>
    <name evidence="4" type="ORF">QGN17_09620</name>
</gene>
<dbReference type="EMBL" id="JARYGZ010000001">
    <property type="protein sequence ID" value="MDH7638986.1"/>
    <property type="molecule type" value="Genomic_DNA"/>
</dbReference>
<comment type="similarity">
    <text evidence="1">Belongs to the short-chain dehydrogenases/reductases (SDR) family.</text>
</comment>
<evidence type="ECO:0000256" key="2">
    <source>
        <dbReference type="ARBA" id="ARBA00023002"/>
    </source>
</evidence>
<organism evidence="4 5">
    <name type="scientific">Sphingomonas oryzagri</name>
    <dbReference type="NCBI Taxonomy" id="3042314"/>
    <lineage>
        <taxon>Bacteria</taxon>
        <taxon>Pseudomonadati</taxon>
        <taxon>Pseudomonadota</taxon>
        <taxon>Alphaproteobacteria</taxon>
        <taxon>Sphingomonadales</taxon>
        <taxon>Sphingomonadaceae</taxon>
        <taxon>Sphingomonas</taxon>
    </lineage>
</organism>
<proteinExistence type="inferred from homology"/>
<evidence type="ECO:0000313" key="5">
    <source>
        <dbReference type="Proteomes" id="UP001160625"/>
    </source>
</evidence>
<dbReference type="PRINTS" id="PR00080">
    <property type="entry name" value="SDRFAMILY"/>
</dbReference>
<keyword evidence="5" id="KW-1185">Reference proteome</keyword>
<name>A0ABT6N109_9SPHN</name>
<evidence type="ECO:0000256" key="1">
    <source>
        <dbReference type="ARBA" id="ARBA00006484"/>
    </source>
</evidence>
<dbReference type="SMART" id="SM00822">
    <property type="entry name" value="PKS_KR"/>
    <property type="match status" value="1"/>
</dbReference>
<dbReference type="InterPro" id="IPR036291">
    <property type="entry name" value="NAD(P)-bd_dom_sf"/>
</dbReference>
<feature type="domain" description="Ketoreductase" evidence="3">
    <location>
        <begin position="7"/>
        <end position="179"/>
    </location>
</feature>
<reference evidence="4" key="1">
    <citation type="submission" date="2023-04" db="EMBL/GenBank/DDBJ databases">
        <title>Sphingomonas sp. MAHUQ-71 isolated from rice field.</title>
        <authorList>
            <person name="Huq M.A."/>
        </authorList>
    </citation>
    <scope>NUCLEOTIDE SEQUENCE</scope>
    <source>
        <strain evidence="4">MAHUQ-71</strain>
    </source>
</reference>
<protein>
    <submittedName>
        <fullName evidence="4">SDR family oxidoreductase</fullName>
        <ecNumber evidence="4">1.1.-.-</ecNumber>
    </submittedName>
</protein>
<dbReference type="CDD" id="cd05233">
    <property type="entry name" value="SDR_c"/>
    <property type="match status" value="1"/>
</dbReference>
<dbReference type="Gene3D" id="3.40.50.720">
    <property type="entry name" value="NAD(P)-binding Rossmann-like Domain"/>
    <property type="match status" value="1"/>
</dbReference>
<accession>A0ABT6N109</accession>
<dbReference type="InterPro" id="IPR002347">
    <property type="entry name" value="SDR_fam"/>
</dbReference>
<dbReference type="EC" id="1.1.-.-" evidence="4"/>
<keyword evidence="2 4" id="KW-0560">Oxidoreductase</keyword>
<dbReference type="RefSeq" id="WP_281044258.1">
    <property type="nucleotide sequence ID" value="NZ_JARYGZ010000001.1"/>
</dbReference>
<dbReference type="PANTHER" id="PTHR42760">
    <property type="entry name" value="SHORT-CHAIN DEHYDROGENASES/REDUCTASES FAMILY MEMBER"/>
    <property type="match status" value="1"/>
</dbReference>
<dbReference type="Pfam" id="PF13561">
    <property type="entry name" value="adh_short_C2"/>
    <property type="match status" value="1"/>
</dbReference>
<dbReference type="Proteomes" id="UP001160625">
    <property type="component" value="Unassembled WGS sequence"/>
</dbReference>
<sequence>MKRLDGKRAVITGAAQGIGKAIAEKYAEEGATLILADIDEAGVTAVAKATGGIAVRTDVSRKSEIDALFDRALQEWDGLDILVNNAGVTHAAELIDLAEEDFDRVFATNFKSALFATQHAARLMQAGGAIVNMSSVNAILGIPNQIPYAVSKGALKQLTNVSAISLAPRGIRVNAIGPGTILTDLARSIMTDKAAEDRILSRTPMGRTGSPEEVATIAVFLACDESSYVTGQTIYPDGGRLGLNYTVPVPERG</sequence>